<evidence type="ECO:0000313" key="2">
    <source>
        <dbReference type="EMBL" id="JAC68580.1"/>
    </source>
</evidence>
<accession>A0A061RD71</accession>
<feature type="compositionally biased region" description="Low complexity" evidence="1">
    <location>
        <begin position="89"/>
        <end position="102"/>
    </location>
</feature>
<organism evidence="2">
    <name type="scientific">Tetraselmis sp. GSL018</name>
    <dbReference type="NCBI Taxonomy" id="582737"/>
    <lineage>
        <taxon>Eukaryota</taxon>
        <taxon>Viridiplantae</taxon>
        <taxon>Chlorophyta</taxon>
        <taxon>core chlorophytes</taxon>
        <taxon>Chlorodendrophyceae</taxon>
        <taxon>Chlorodendrales</taxon>
        <taxon>Chlorodendraceae</taxon>
        <taxon>Tetraselmis</taxon>
    </lineage>
</organism>
<name>A0A061RD71_9CHLO</name>
<protein>
    <submittedName>
        <fullName evidence="2">Uncharacterized protein</fullName>
    </submittedName>
</protein>
<dbReference type="EMBL" id="GBEZ01017788">
    <property type="protein sequence ID" value="JAC68580.1"/>
    <property type="molecule type" value="Transcribed_RNA"/>
</dbReference>
<gene>
    <name evidence="2" type="ORF">TSPGSL018_8385</name>
</gene>
<evidence type="ECO:0000256" key="1">
    <source>
        <dbReference type="SAM" id="MobiDB-lite"/>
    </source>
</evidence>
<reference evidence="2" key="1">
    <citation type="submission" date="2014-05" db="EMBL/GenBank/DDBJ databases">
        <title>The transcriptome of the halophilic microalga Tetraselmis sp. GSL018 isolated from the Great Salt Lake, Utah.</title>
        <authorList>
            <person name="Jinkerson R.E."/>
            <person name="D'Adamo S."/>
            <person name="Posewitz M.C."/>
        </authorList>
    </citation>
    <scope>NUCLEOTIDE SEQUENCE</scope>
    <source>
        <strain evidence="2">GSL018</strain>
    </source>
</reference>
<feature type="region of interest" description="Disordered" evidence="1">
    <location>
        <begin position="1"/>
        <end position="197"/>
    </location>
</feature>
<proteinExistence type="predicted"/>
<sequence length="197" mass="21325">RAHTAGQQIHTTRAAQPSSSSGAGRRGVGYGVGREGGPELSALLSSRASRALCRPPRRHPPNTHTNTVRGSRGGGLDTGARRRRERQCAGRGRAPRPVGVPRLPNRTRPHSWQALRRARRRRRRSARPRAAHSLGRPPRPRAGAPPRDPRAPCRAWHSAPTSESRPCGPFPSAIPSPCRASRPVRSLVPPRGSLPPP</sequence>
<dbReference type="AlphaFoldDB" id="A0A061RD71"/>
<feature type="compositionally biased region" description="Polar residues" evidence="1">
    <location>
        <begin position="1"/>
        <end position="17"/>
    </location>
</feature>
<feature type="compositionally biased region" description="Low complexity" evidence="1">
    <location>
        <begin position="40"/>
        <end position="54"/>
    </location>
</feature>
<feature type="compositionally biased region" description="Gly residues" evidence="1">
    <location>
        <begin position="24"/>
        <end position="35"/>
    </location>
</feature>
<feature type="non-terminal residue" evidence="2">
    <location>
        <position position="1"/>
    </location>
</feature>
<feature type="compositionally biased region" description="Basic residues" evidence="1">
    <location>
        <begin position="116"/>
        <end position="130"/>
    </location>
</feature>